<dbReference type="Pfam" id="PF12451">
    <property type="entry name" value="VPS11_C"/>
    <property type="match status" value="1"/>
</dbReference>
<evidence type="ECO:0000256" key="5">
    <source>
        <dbReference type="ARBA" id="ARBA00023136"/>
    </source>
</evidence>
<proteinExistence type="predicted"/>
<sequence>MKLSWRRFAFFKKDALAEGEGALGAALGLPEEAVQAPKKGMTLGALAASTAVRVSGKTSDPSPRFRRAQRACVAFTTDARHCFFGTRLANPTGDDVDAGGEVCAASNGSLVRFDEKPTPEKLDVLFRMNMFATAIQVGAAARLRPGAIMEIYKMYGDHLYKKCDWTGAVEQYADRYGKLKNVAALDHFAAYEGDLCFDAATAVVALRDAGYVDHAVGLAARWRVGVAEKALRRKEKKRKNRESKRPAALPGDDDDDDEPPIADDFMHLFIHQPAYLRLFCDYVLRYDDRGRTMNVCNTLLEMLLDEWDAKCPSRRPNPAGDVGQPEPPAPPLPEHQDAHDAHVDKCDELGEILRVIHDEKALPPLRVISTVAENEQRRSAWNSNLQPDFNVPLSAVKPYVMTIVEKNWNDTRRERDAATLLKHENEKMKQQIHDLKCAQVRLLPGRGGPEDRIANSKVGTAEAAMLDVLLYEAKEQEDAALGADGGSATSRRRTSSAKWESIKKSMEVVDHEQFFKDLEDEETGGFDCIARYLGKGIMQPAPTARRKQRQKAGLPEMEKIDYDDLPCLPRPKNPEYKVRQNLANPNTRNY</sequence>
<evidence type="ECO:0000256" key="2">
    <source>
        <dbReference type="ARBA" id="ARBA00022723"/>
    </source>
</evidence>
<dbReference type="InterPro" id="IPR024763">
    <property type="entry name" value="VPS11_C"/>
</dbReference>
<reference evidence="8 9" key="1">
    <citation type="submission" date="2024-03" db="EMBL/GenBank/DDBJ databases">
        <title>Aureococcus anophagefferens CCMP1851 and Kratosvirus quantuckense: Draft genome of a second virus-susceptible host strain in the model system.</title>
        <authorList>
            <person name="Chase E."/>
            <person name="Truchon A.R."/>
            <person name="Schepens W."/>
            <person name="Wilhelm S.W."/>
        </authorList>
    </citation>
    <scope>NUCLEOTIDE SEQUENCE [LARGE SCALE GENOMIC DNA]</scope>
    <source>
        <strain evidence="8 9">CCMP1851</strain>
    </source>
</reference>
<feature type="region of interest" description="Disordered" evidence="6">
    <location>
        <begin position="233"/>
        <end position="257"/>
    </location>
</feature>
<feature type="compositionally biased region" description="Polar residues" evidence="6">
    <location>
        <begin position="581"/>
        <end position="590"/>
    </location>
</feature>
<evidence type="ECO:0000256" key="6">
    <source>
        <dbReference type="SAM" id="MobiDB-lite"/>
    </source>
</evidence>
<dbReference type="PANTHER" id="PTHR23323">
    <property type="entry name" value="VACUOLAR PROTEIN SORTING-ASSOCIATED PROTEIN"/>
    <property type="match status" value="1"/>
</dbReference>
<evidence type="ECO:0000259" key="7">
    <source>
        <dbReference type="Pfam" id="PF12451"/>
    </source>
</evidence>
<evidence type="ECO:0000256" key="1">
    <source>
        <dbReference type="ARBA" id="ARBA00004370"/>
    </source>
</evidence>
<gene>
    <name evidence="8" type="ORF">SO694_00066189</name>
</gene>
<comment type="caution">
    <text evidence="8">The sequence shown here is derived from an EMBL/GenBank/DDBJ whole genome shotgun (WGS) entry which is preliminary data.</text>
</comment>
<feature type="region of interest" description="Disordered" evidence="6">
    <location>
        <begin position="563"/>
        <end position="590"/>
    </location>
</feature>
<protein>
    <recommendedName>
        <fullName evidence="7">Vacuolar protein sorting protein 11 C-terminal domain-containing protein</fullName>
    </recommendedName>
</protein>
<dbReference type="Proteomes" id="UP001363151">
    <property type="component" value="Unassembled WGS sequence"/>
</dbReference>
<keyword evidence="2" id="KW-0479">Metal-binding</keyword>
<keyword evidence="9" id="KW-1185">Reference proteome</keyword>
<feature type="compositionally biased region" description="Basic residues" evidence="6">
    <location>
        <begin position="233"/>
        <end position="242"/>
    </location>
</feature>
<evidence type="ECO:0000313" key="8">
    <source>
        <dbReference type="EMBL" id="KAK7235658.1"/>
    </source>
</evidence>
<dbReference type="EMBL" id="JBBJCI010000291">
    <property type="protein sequence ID" value="KAK7235658.1"/>
    <property type="molecule type" value="Genomic_DNA"/>
</dbReference>
<name>A0ABR1FQ77_AURAN</name>
<feature type="domain" description="Vacuolar protein sorting protein 11 C-terminal" evidence="7">
    <location>
        <begin position="510"/>
        <end position="538"/>
    </location>
</feature>
<evidence type="ECO:0000256" key="4">
    <source>
        <dbReference type="ARBA" id="ARBA00022833"/>
    </source>
</evidence>
<evidence type="ECO:0000313" key="9">
    <source>
        <dbReference type="Proteomes" id="UP001363151"/>
    </source>
</evidence>
<comment type="subcellular location">
    <subcellularLocation>
        <location evidence="1">Membrane</location>
    </subcellularLocation>
</comment>
<keyword evidence="5" id="KW-0472">Membrane</keyword>
<dbReference type="PANTHER" id="PTHR23323:SF24">
    <property type="entry name" value="VACUOLAR PROTEIN SORTING-ASSOCIATED PROTEIN 11 HOMOLOG"/>
    <property type="match status" value="1"/>
</dbReference>
<accession>A0ABR1FQ77</accession>
<keyword evidence="3" id="KW-0863">Zinc-finger</keyword>
<feature type="region of interest" description="Disordered" evidence="6">
    <location>
        <begin position="314"/>
        <end position="339"/>
    </location>
</feature>
<evidence type="ECO:0000256" key="3">
    <source>
        <dbReference type="ARBA" id="ARBA00022771"/>
    </source>
</evidence>
<keyword evidence="4" id="KW-0862">Zinc</keyword>
<organism evidence="8 9">
    <name type="scientific">Aureococcus anophagefferens</name>
    <name type="common">Harmful bloom alga</name>
    <dbReference type="NCBI Taxonomy" id="44056"/>
    <lineage>
        <taxon>Eukaryota</taxon>
        <taxon>Sar</taxon>
        <taxon>Stramenopiles</taxon>
        <taxon>Ochrophyta</taxon>
        <taxon>Pelagophyceae</taxon>
        <taxon>Pelagomonadales</taxon>
        <taxon>Pelagomonadaceae</taxon>
        <taxon>Aureococcus</taxon>
    </lineage>
</organism>